<accession>F0T6P2</accession>
<evidence type="ECO:0000313" key="3">
    <source>
        <dbReference type="Proteomes" id="UP000007490"/>
    </source>
</evidence>
<name>F0T6P2_METLA</name>
<evidence type="ECO:0000256" key="1">
    <source>
        <dbReference type="HAMAP-Rule" id="MF_00763"/>
    </source>
</evidence>
<dbReference type="eggNOG" id="arCOG03215">
    <property type="taxonomic scope" value="Archaea"/>
</dbReference>
<dbReference type="KEGG" id="mel:Metbo_0022"/>
<dbReference type="Proteomes" id="UP000007490">
    <property type="component" value="Chromosome"/>
</dbReference>
<evidence type="ECO:0000313" key="2">
    <source>
        <dbReference type="EMBL" id="ADZ08275.1"/>
    </source>
</evidence>
<sequence length="128" mass="14899">MIKPKTDIDDELQGAMSSYNAENFRRLTETHFSGEDEEINTKELTALEESIDHYFELYAPDNIEFREFIKIVSVYLTFIEKRPLHPPGIIFSGGDTVYENKGIYYCTGKKQFKNDDHSLCNFCVCHEI</sequence>
<protein>
    <recommendedName>
        <fullName evidence="1">UPF0305 protein Metbo_0022</fullName>
    </recommendedName>
</protein>
<gene>
    <name evidence="2" type="ordered locus">Metbo_0022</name>
</gene>
<dbReference type="GeneID" id="25394711"/>
<dbReference type="InterPro" id="IPR019215">
    <property type="entry name" value="DUF2115"/>
</dbReference>
<dbReference type="RefSeq" id="WP_013643626.1">
    <property type="nucleotide sequence ID" value="NC_015216.1"/>
</dbReference>
<dbReference type="HAMAP" id="MF_00763">
    <property type="entry name" value="UPF0305"/>
    <property type="match status" value="1"/>
</dbReference>
<proteinExistence type="inferred from homology"/>
<organism evidence="2 3">
    <name type="scientific">Methanobacterium lacus (strain AL-21)</name>
    <dbReference type="NCBI Taxonomy" id="877455"/>
    <lineage>
        <taxon>Archaea</taxon>
        <taxon>Methanobacteriati</taxon>
        <taxon>Methanobacteriota</taxon>
        <taxon>Methanomada group</taxon>
        <taxon>Methanobacteria</taxon>
        <taxon>Methanobacteriales</taxon>
        <taxon>Methanobacteriaceae</taxon>
        <taxon>Methanobacterium</taxon>
    </lineage>
</organism>
<dbReference type="OrthoDB" id="81482at2157"/>
<reference evidence="3" key="1">
    <citation type="submission" date="2011-02" db="EMBL/GenBank/DDBJ databases">
        <title>Complete sequence of Methanobacterium sp. AL-21.</title>
        <authorList>
            <consortium name="US DOE Joint Genome Institute"/>
            <person name="Lucas S."/>
            <person name="Copeland A."/>
            <person name="Lapidus A."/>
            <person name="Cheng J.-F."/>
            <person name="Goodwin L."/>
            <person name="Pitluck S."/>
            <person name="Chertkov O."/>
            <person name="Detter J.C."/>
            <person name="Han C."/>
            <person name="Tapia R."/>
            <person name="Land M."/>
            <person name="Hauser L."/>
            <person name="Kyrpides N."/>
            <person name="Ivanova N."/>
            <person name="Mikhailova N."/>
            <person name="Pagani I."/>
            <person name="Cadillo-Quiroz H."/>
            <person name="Imachi H."/>
            <person name="Zinder S."/>
            <person name="Liu W."/>
            <person name="Woyke T."/>
        </authorList>
    </citation>
    <scope>NUCLEOTIDE SEQUENCE [LARGE SCALE GENOMIC DNA]</scope>
    <source>
        <strain evidence="3">AL-21</strain>
    </source>
</reference>
<dbReference type="EMBL" id="CP002551">
    <property type="protein sequence ID" value="ADZ08275.1"/>
    <property type="molecule type" value="Genomic_DNA"/>
</dbReference>
<dbReference type="AlphaFoldDB" id="F0T6P2"/>
<dbReference type="Pfam" id="PF09888">
    <property type="entry name" value="DUF2115"/>
    <property type="match status" value="1"/>
</dbReference>
<dbReference type="HOGENOM" id="CLU_089549_2_0_2"/>
<keyword evidence="3" id="KW-1185">Reference proteome</keyword>
<reference evidence="2 3" key="2">
    <citation type="journal article" date="2014" name="Int. J. Syst. Evol. Microbiol.">
        <title>Methanobacterium paludis sp. nov. and a novel strain of Methanobacterium lacus isolated from northern peatlands.</title>
        <authorList>
            <person name="Cadillo-Quiroz H."/>
            <person name="Brauer S.L."/>
            <person name="Goodson N."/>
            <person name="Yavitt J.B."/>
            <person name="Zinder S.H."/>
        </authorList>
    </citation>
    <scope>NUCLEOTIDE SEQUENCE [LARGE SCALE GENOMIC DNA]</scope>
    <source>
        <strain evidence="2 3">AL-21</strain>
    </source>
</reference>
<comment type="similarity">
    <text evidence="1">Belongs to the UPF0305 family.</text>
</comment>